<feature type="compositionally biased region" description="Basic and acidic residues" evidence="1">
    <location>
        <begin position="183"/>
        <end position="194"/>
    </location>
</feature>
<accession>A0AAW0C1K0</accession>
<name>A0AAW0C1K0_9AGAR</name>
<comment type="caution">
    <text evidence="2">The sequence shown here is derived from an EMBL/GenBank/DDBJ whole genome shotgun (WGS) entry which is preliminary data.</text>
</comment>
<reference evidence="2 3" key="1">
    <citation type="journal article" date="2024" name="J Genomics">
        <title>Draft genome sequencing and assembly of Favolaschia claudopus CIRM-BRFM 2984 isolated from oak limbs.</title>
        <authorList>
            <person name="Navarro D."/>
            <person name="Drula E."/>
            <person name="Chaduli D."/>
            <person name="Cazenave R."/>
            <person name="Ahrendt S."/>
            <person name="Wang J."/>
            <person name="Lipzen A."/>
            <person name="Daum C."/>
            <person name="Barry K."/>
            <person name="Grigoriev I.V."/>
            <person name="Favel A."/>
            <person name="Rosso M.N."/>
            <person name="Martin F."/>
        </authorList>
    </citation>
    <scope>NUCLEOTIDE SEQUENCE [LARGE SCALE GENOMIC DNA]</scope>
    <source>
        <strain evidence="2 3">CIRM-BRFM 2984</strain>
    </source>
</reference>
<organism evidence="2 3">
    <name type="scientific">Favolaschia claudopus</name>
    <dbReference type="NCBI Taxonomy" id="2862362"/>
    <lineage>
        <taxon>Eukaryota</taxon>
        <taxon>Fungi</taxon>
        <taxon>Dikarya</taxon>
        <taxon>Basidiomycota</taxon>
        <taxon>Agaricomycotina</taxon>
        <taxon>Agaricomycetes</taxon>
        <taxon>Agaricomycetidae</taxon>
        <taxon>Agaricales</taxon>
        <taxon>Marasmiineae</taxon>
        <taxon>Mycenaceae</taxon>
        <taxon>Favolaschia</taxon>
    </lineage>
</organism>
<feature type="compositionally biased region" description="Low complexity" evidence="1">
    <location>
        <begin position="320"/>
        <end position="331"/>
    </location>
</feature>
<sequence length="459" mass="50723">MQSIPWPVSPEFEDALLQATQRHLAQSQPSSVSPQQQRQPQRCPDYSPSPRSSSSLTMKTRVTVRDNTPHRFHVVPLREVPKNRDSESLSNSRNESFTPAPWTRQLALLRPSGVGLGLNIVRRVLLCADSEFTFEKQPSSLDNPERGRERAPRQREMLTGNTLVSRKGILNGLQGLSPKRHANSQDRKENRVPVKPDTIITQSPTKRGRRQREERLDALPASVPNNLSAHTAPSTKENIVIDAVNAPSPSSETPLPTQQDLDLTIVPHEPPALVSEAPLVLDPRRNTIAFGDVRLSSHSVSLRHFKSPSLGTIHHLLSTSSSTSTTSSISSVDDPENTTPRVRCRKRTNTLSIAHASTKRYGVYTSGILDFSPVAIQEDIDALRDSTYSLGALLSAYSYDSLPSLYSQDSFVSDRGYGYGTQPLRVQVRALKGRIVGGQAHATVLELIDDLDEAIAEWH</sequence>
<dbReference type="AlphaFoldDB" id="A0AAW0C1K0"/>
<dbReference type="EMBL" id="JAWWNJ010000023">
    <property type="protein sequence ID" value="KAK7033007.1"/>
    <property type="molecule type" value="Genomic_DNA"/>
</dbReference>
<feature type="compositionally biased region" description="Polar residues" evidence="1">
    <location>
        <begin position="88"/>
        <end position="97"/>
    </location>
</feature>
<keyword evidence="3" id="KW-1185">Reference proteome</keyword>
<protein>
    <submittedName>
        <fullName evidence="2">Uncharacterized protein</fullName>
    </submittedName>
</protein>
<feature type="compositionally biased region" description="Basic and acidic residues" evidence="1">
    <location>
        <begin position="143"/>
        <end position="156"/>
    </location>
</feature>
<feature type="region of interest" description="Disordered" evidence="1">
    <location>
        <begin position="76"/>
        <end position="98"/>
    </location>
</feature>
<evidence type="ECO:0000313" key="2">
    <source>
        <dbReference type="EMBL" id="KAK7033007.1"/>
    </source>
</evidence>
<feature type="region of interest" description="Disordered" evidence="1">
    <location>
        <begin position="17"/>
        <end position="60"/>
    </location>
</feature>
<dbReference type="Proteomes" id="UP001362999">
    <property type="component" value="Unassembled WGS sequence"/>
</dbReference>
<evidence type="ECO:0000256" key="1">
    <source>
        <dbReference type="SAM" id="MobiDB-lite"/>
    </source>
</evidence>
<gene>
    <name evidence="2" type="ORF">R3P38DRAFT_3352253</name>
</gene>
<evidence type="ECO:0000313" key="3">
    <source>
        <dbReference type="Proteomes" id="UP001362999"/>
    </source>
</evidence>
<feature type="region of interest" description="Disordered" evidence="1">
    <location>
        <begin position="320"/>
        <end position="340"/>
    </location>
</feature>
<feature type="compositionally biased region" description="Low complexity" evidence="1">
    <location>
        <begin position="26"/>
        <end position="55"/>
    </location>
</feature>
<feature type="region of interest" description="Disordered" evidence="1">
    <location>
        <begin position="136"/>
        <end position="212"/>
    </location>
</feature>
<proteinExistence type="predicted"/>